<comment type="caution">
    <text evidence="3">The sequence shown here is derived from an EMBL/GenBank/DDBJ whole genome shotgun (WGS) entry which is preliminary data.</text>
</comment>
<keyword evidence="1" id="KW-1133">Transmembrane helix</keyword>
<dbReference type="STRING" id="1802410.A3H75_01525"/>
<keyword evidence="1" id="KW-0812">Transmembrane</keyword>
<sequence>MRGRARIVGIFISFVILFGISGTAFAVTKAEKNCGDDPAQAKCNQVCWLYADCRREGGSWEQTSEAARVCGSAAEGWGYCFVPARRAEMVIPFFGARDISPTWRYARVIYLLMLSIGGLVGLLALLHAGLLWMSAHGHRGDMTRAKEYMLRASLGLLVLFGSYTLLSLFRPEAMRLSESRKVFLRTTESSLER</sequence>
<protein>
    <submittedName>
        <fullName evidence="3">Uncharacterized protein</fullName>
    </submittedName>
</protein>
<evidence type="ECO:0000256" key="2">
    <source>
        <dbReference type="SAM" id="SignalP"/>
    </source>
</evidence>
<dbReference type="Proteomes" id="UP000176678">
    <property type="component" value="Unassembled WGS sequence"/>
</dbReference>
<accession>A0A1F7VFH4</accession>
<gene>
    <name evidence="3" type="ORF">A3H75_01525</name>
</gene>
<keyword evidence="1" id="KW-0472">Membrane</keyword>
<dbReference type="EMBL" id="MGES01000008">
    <property type="protein sequence ID" value="OGL89290.1"/>
    <property type="molecule type" value="Genomic_DNA"/>
</dbReference>
<name>A0A1F7VFH4_9BACT</name>
<organism evidence="3 4">
    <name type="scientific">Candidatus Uhrbacteria bacterium RIFCSPLOWO2_02_FULL_51_9</name>
    <dbReference type="NCBI Taxonomy" id="1802410"/>
    <lineage>
        <taxon>Bacteria</taxon>
        <taxon>Candidatus Uhriibacteriota</taxon>
    </lineage>
</organism>
<evidence type="ECO:0000313" key="4">
    <source>
        <dbReference type="Proteomes" id="UP000176678"/>
    </source>
</evidence>
<feature type="transmembrane region" description="Helical" evidence="1">
    <location>
        <begin position="108"/>
        <end position="128"/>
    </location>
</feature>
<proteinExistence type="predicted"/>
<dbReference type="AlphaFoldDB" id="A0A1F7VFH4"/>
<feature type="chain" id="PRO_5009533245" evidence="2">
    <location>
        <begin position="27"/>
        <end position="193"/>
    </location>
</feature>
<feature type="transmembrane region" description="Helical" evidence="1">
    <location>
        <begin position="148"/>
        <end position="169"/>
    </location>
</feature>
<feature type="signal peptide" evidence="2">
    <location>
        <begin position="1"/>
        <end position="26"/>
    </location>
</feature>
<evidence type="ECO:0000256" key="1">
    <source>
        <dbReference type="SAM" id="Phobius"/>
    </source>
</evidence>
<keyword evidence="2" id="KW-0732">Signal</keyword>
<reference evidence="3 4" key="1">
    <citation type="journal article" date="2016" name="Nat. Commun.">
        <title>Thousands of microbial genomes shed light on interconnected biogeochemical processes in an aquifer system.</title>
        <authorList>
            <person name="Anantharaman K."/>
            <person name="Brown C.T."/>
            <person name="Hug L.A."/>
            <person name="Sharon I."/>
            <person name="Castelle C.J."/>
            <person name="Probst A.J."/>
            <person name="Thomas B.C."/>
            <person name="Singh A."/>
            <person name="Wilkins M.J."/>
            <person name="Karaoz U."/>
            <person name="Brodie E.L."/>
            <person name="Williams K.H."/>
            <person name="Hubbard S.S."/>
            <person name="Banfield J.F."/>
        </authorList>
    </citation>
    <scope>NUCLEOTIDE SEQUENCE [LARGE SCALE GENOMIC DNA]</scope>
</reference>
<evidence type="ECO:0000313" key="3">
    <source>
        <dbReference type="EMBL" id="OGL89290.1"/>
    </source>
</evidence>